<dbReference type="PANTHER" id="PTHR35307:SF3">
    <property type="entry name" value="DUF4220 DOMAIN-CONTAINING PROTEIN"/>
    <property type="match status" value="1"/>
</dbReference>
<keyword evidence="4" id="KW-1185">Reference proteome</keyword>
<feature type="region of interest" description="Disordered" evidence="1">
    <location>
        <begin position="367"/>
        <end position="400"/>
    </location>
</feature>
<keyword evidence="2" id="KW-0812">Transmembrane</keyword>
<protein>
    <submittedName>
        <fullName evidence="3">Uncharacterized protein</fullName>
    </submittedName>
</protein>
<name>A0A3S3Q2P3_9MAGN</name>
<proteinExistence type="predicted"/>
<sequence>MVRLQCHQESKFSEPLPWIGLYIAAASLLCSLLMGLDTFLGFRRWKLWFPCKFFSLNATSLALLSVATKLPVDLNTSMPRPQDQLTKLSGTVLICTVMGNFITSLGTMDGSEMIANVVALGILVVTVIVNIGIQMGTGVIYVFLPEHAVIMVFMLVLLVLLCSTAITAPTAKELLEEQYNEVLHSDDEVLYNLKLREYVKKHWMMAHTGSPQYVVGRFATCTASGVFCLLSVLVLLQAAVRSLIIRSLAFCEGKSDYTWSMTLVLISQAIAIGVGTIAPGIRLFNAIIFRNPKGEFKVERYWVQKLVEWKESPLPFHISSRGLRKISHFSRNQILNVFMGMQYAVVIVSKLIRLSLSGLSCCCKRPGRVRREDKGSKSGSNEGLKREDKGSKSGSNEGLKRHVLHLDGEEDLVKLIMTNGYEATEHWIRRGKNNPPKYLKRLLMKFTISQGFQGVVQFNSTEVASLGTEEPPHNCWALPIVTLTSIAMAIAPPYFLKDVKLLQCGVHESLKYVRLIEKNLDDRRLINMRKAADIVWLGIDTNGRWLGKDLKKLALAKSADRFLQELAETLEKYALEYSTSTKKEEDPRDWPAKVLAANSMYKLCRTILLQKLGTADRMFEWLQKTITDIVGACLTNLPKVIYMKCVCNSIEFREESVRDAAYLLGETEEILKKLEIGPYPNDKEYIDSWISRNPEEP</sequence>
<gene>
    <name evidence="3" type="ORF">CKAN_00673200</name>
</gene>
<feature type="transmembrane region" description="Helical" evidence="2">
    <location>
        <begin position="259"/>
        <end position="284"/>
    </location>
</feature>
<dbReference type="PANTHER" id="PTHR35307">
    <property type="entry name" value="PROTEIN, PUTATIVE-RELATED"/>
    <property type="match status" value="1"/>
</dbReference>
<evidence type="ECO:0000256" key="1">
    <source>
        <dbReference type="SAM" id="MobiDB-lite"/>
    </source>
</evidence>
<accession>A0A3S3Q2P3</accession>
<feature type="transmembrane region" description="Helical" evidence="2">
    <location>
        <begin position="149"/>
        <end position="168"/>
    </location>
</feature>
<dbReference type="AlphaFoldDB" id="A0A3S3Q2P3"/>
<dbReference type="Proteomes" id="UP000283530">
    <property type="component" value="Unassembled WGS sequence"/>
</dbReference>
<evidence type="ECO:0000256" key="2">
    <source>
        <dbReference type="SAM" id="Phobius"/>
    </source>
</evidence>
<organism evidence="3 4">
    <name type="scientific">Cinnamomum micranthum f. kanehirae</name>
    <dbReference type="NCBI Taxonomy" id="337451"/>
    <lineage>
        <taxon>Eukaryota</taxon>
        <taxon>Viridiplantae</taxon>
        <taxon>Streptophyta</taxon>
        <taxon>Embryophyta</taxon>
        <taxon>Tracheophyta</taxon>
        <taxon>Spermatophyta</taxon>
        <taxon>Magnoliopsida</taxon>
        <taxon>Magnoliidae</taxon>
        <taxon>Laurales</taxon>
        <taxon>Lauraceae</taxon>
        <taxon>Cinnamomum</taxon>
    </lineage>
</organism>
<evidence type="ECO:0000313" key="3">
    <source>
        <dbReference type="EMBL" id="RWR78209.1"/>
    </source>
</evidence>
<dbReference type="OrthoDB" id="1915303at2759"/>
<feature type="transmembrane region" description="Helical" evidence="2">
    <location>
        <begin position="19"/>
        <end position="40"/>
    </location>
</feature>
<reference evidence="3 4" key="1">
    <citation type="journal article" date="2019" name="Nat. Plants">
        <title>Stout camphor tree genome fills gaps in understanding of flowering plant genome evolution.</title>
        <authorList>
            <person name="Chaw S.M."/>
            <person name="Liu Y.C."/>
            <person name="Wu Y.W."/>
            <person name="Wang H.Y."/>
            <person name="Lin C.I."/>
            <person name="Wu C.S."/>
            <person name="Ke H.M."/>
            <person name="Chang L.Y."/>
            <person name="Hsu C.Y."/>
            <person name="Yang H.T."/>
            <person name="Sudianto E."/>
            <person name="Hsu M.H."/>
            <person name="Wu K.P."/>
            <person name="Wang L.N."/>
            <person name="Leebens-Mack J.H."/>
            <person name="Tsai I.J."/>
        </authorList>
    </citation>
    <scope>NUCLEOTIDE SEQUENCE [LARGE SCALE GENOMIC DNA]</scope>
    <source>
        <strain evidence="4">cv. Chaw 1501</strain>
        <tissue evidence="3">Young leaves</tissue>
    </source>
</reference>
<keyword evidence="2" id="KW-0472">Membrane</keyword>
<comment type="caution">
    <text evidence="3">The sequence shown here is derived from an EMBL/GenBank/DDBJ whole genome shotgun (WGS) entry which is preliminary data.</text>
</comment>
<feature type="transmembrane region" description="Helical" evidence="2">
    <location>
        <begin position="117"/>
        <end position="143"/>
    </location>
</feature>
<evidence type="ECO:0000313" key="4">
    <source>
        <dbReference type="Proteomes" id="UP000283530"/>
    </source>
</evidence>
<keyword evidence="2" id="KW-1133">Transmembrane helix</keyword>
<dbReference type="EMBL" id="QPKB01000002">
    <property type="protein sequence ID" value="RWR78209.1"/>
    <property type="molecule type" value="Genomic_DNA"/>
</dbReference>
<feature type="transmembrane region" description="Helical" evidence="2">
    <location>
        <begin position="88"/>
        <end position="105"/>
    </location>
</feature>
<feature type="transmembrane region" description="Helical" evidence="2">
    <location>
        <begin position="214"/>
        <end position="239"/>
    </location>
</feature>